<dbReference type="PANTHER" id="PTHR30419">
    <property type="entry name" value="HTH-TYPE TRANSCRIPTIONAL REGULATOR YBHD"/>
    <property type="match status" value="1"/>
</dbReference>
<dbReference type="GO" id="GO:0003700">
    <property type="term" value="F:DNA-binding transcription factor activity"/>
    <property type="evidence" value="ECO:0007669"/>
    <property type="project" value="InterPro"/>
</dbReference>
<accession>A0A2S3VTM6</accession>
<evidence type="ECO:0000256" key="2">
    <source>
        <dbReference type="ARBA" id="ARBA00023015"/>
    </source>
</evidence>
<dbReference type="InterPro" id="IPR000847">
    <property type="entry name" value="LysR_HTH_N"/>
</dbReference>
<dbReference type="Gene3D" id="3.40.190.290">
    <property type="match status" value="1"/>
</dbReference>
<organism evidence="6 7">
    <name type="scientific">Pseudomonas laurylsulfativorans</name>
    <dbReference type="NCBI Taxonomy" id="1943631"/>
    <lineage>
        <taxon>Bacteria</taxon>
        <taxon>Pseudomonadati</taxon>
        <taxon>Pseudomonadota</taxon>
        <taxon>Gammaproteobacteria</taxon>
        <taxon>Pseudomonadales</taxon>
        <taxon>Pseudomonadaceae</taxon>
        <taxon>Pseudomonas</taxon>
    </lineage>
</organism>
<dbReference type="RefSeq" id="WP_103392946.1">
    <property type="nucleotide sequence ID" value="NZ_MUJK01000001.1"/>
</dbReference>
<dbReference type="OrthoDB" id="5914299at2"/>
<name>A0A2S3VTM6_9PSED</name>
<keyword evidence="7" id="KW-1185">Reference proteome</keyword>
<evidence type="ECO:0000256" key="1">
    <source>
        <dbReference type="ARBA" id="ARBA00009437"/>
    </source>
</evidence>
<comment type="similarity">
    <text evidence="1">Belongs to the LysR transcriptional regulatory family.</text>
</comment>
<gene>
    <name evidence="6" type="ORF">B0D71_00295</name>
</gene>
<keyword evidence="4" id="KW-0804">Transcription</keyword>
<dbReference type="SUPFAM" id="SSF53850">
    <property type="entry name" value="Periplasmic binding protein-like II"/>
    <property type="match status" value="1"/>
</dbReference>
<dbReference type="InterPro" id="IPR050950">
    <property type="entry name" value="HTH-type_LysR_regulators"/>
</dbReference>
<dbReference type="GO" id="GO:0005829">
    <property type="term" value="C:cytosol"/>
    <property type="evidence" value="ECO:0007669"/>
    <property type="project" value="TreeGrafter"/>
</dbReference>
<dbReference type="InterPro" id="IPR036390">
    <property type="entry name" value="WH_DNA-bd_sf"/>
</dbReference>
<evidence type="ECO:0000313" key="6">
    <source>
        <dbReference type="EMBL" id="POF43296.1"/>
    </source>
</evidence>
<dbReference type="Gene3D" id="1.10.10.10">
    <property type="entry name" value="Winged helix-like DNA-binding domain superfamily/Winged helix DNA-binding domain"/>
    <property type="match status" value="2"/>
</dbReference>
<dbReference type="InterPro" id="IPR005119">
    <property type="entry name" value="LysR_subst-bd"/>
</dbReference>
<comment type="caution">
    <text evidence="6">The sequence shown here is derived from an EMBL/GenBank/DDBJ whole genome shotgun (WGS) entry which is preliminary data.</text>
</comment>
<protein>
    <submittedName>
        <fullName evidence="6">LysR family transcriptional regulator</fullName>
    </submittedName>
</protein>
<feature type="domain" description="HTH lysR-type" evidence="5">
    <location>
        <begin position="102"/>
        <end position="159"/>
    </location>
</feature>
<evidence type="ECO:0000313" key="7">
    <source>
        <dbReference type="Proteomes" id="UP000237440"/>
    </source>
</evidence>
<proteinExistence type="inferred from homology"/>
<reference evidence="7" key="1">
    <citation type="submission" date="2017-02" db="EMBL/GenBank/DDBJ databases">
        <authorList>
            <person name="Furmanczyk E.M."/>
        </authorList>
    </citation>
    <scope>NUCLEOTIDE SEQUENCE [LARGE SCALE GENOMIC DNA]</scope>
    <source>
        <strain evidence="7">AP3_22</strain>
    </source>
</reference>
<dbReference type="Pfam" id="PF00126">
    <property type="entry name" value="HTH_1"/>
    <property type="match status" value="2"/>
</dbReference>
<sequence>MESTELPSLMHVRAFVRVADHGSVSKASVALFRAQSVVTRSISELEACLDVPLFERHANGMRLTGFGERLLPRARRVLAELDSVPRLLDGADKRAVEPLYLFQARRLQVFVKLCETRHMQTVASLLGLSQPAVSSTIKVMENGCGQPLFERTPRGLQPTRASHEILFPIRRALNELRHIESDITALRGTLQGVVQVGALPLGRTRILPEAMVRMMAEHPGIQVITNESPFDLLATELRAGDVDFIFGALRPEAYASDLVGEALLTEDMVVLARRDHPLYSKSALHDELGTARWVLPRAGSPARQMLDECFTRFGIAPPRPVVESADMAIIRGLLLRSDMLAAVSAHQLDQEIASGELCILPLELKQTTRAIGLTYRNGCLHSPVAQVLMDMIRRVIREQADPSSQTFPL</sequence>
<dbReference type="Pfam" id="PF03466">
    <property type="entry name" value="LysR_substrate"/>
    <property type="match status" value="1"/>
</dbReference>
<evidence type="ECO:0000259" key="5">
    <source>
        <dbReference type="PROSITE" id="PS50931"/>
    </source>
</evidence>
<dbReference type="PROSITE" id="PS50931">
    <property type="entry name" value="HTH_LYSR"/>
    <property type="match status" value="2"/>
</dbReference>
<dbReference type="SUPFAM" id="SSF46785">
    <property type="entry name" value="Winged helix' DNA-binding domain"/>
    <property type="match status" value="2"/>
</dbReference>
<keyword evidence="2" id="KW-0805">Transcription regulation</keyword>
<dbReference type="Proteomes" id="UP000237440">
    <property type="component" value="Unassembled WGS sequence"/>
</dbReference>
<dbReference type="AlphaFoldDB" id="A0A2S3VTM6"/>
<dbReference type="EMBL" id="MUJK01000001">
    <property type="protein sequence ID" value="POF43296.1"/>
    <property type="molecule type" value="Genomic_DNA"/>
</dbReference>
<evidence type="ECO:0000256" key="3">
    <source>
        <dbReference type="ARBA" id="ARBA00023125"/>
    </source>
</evidence>
<dbReference type="PANTHER" id="PTHR30419:SF14">
    <property type="entry name" value="LYSR FAMILY TRANSCRIPTIONAL REGULATOR"/>
    <property type="match status" value="1"/>
</dbReference>
<keyword evidence="3" id="KW-0238">DNA-binding</keyword>
<evidence type="ECO:0000256" key="4">
    <source>
        <dbReference type="ARBA" id="ARBA00023163"/>
    </source>
</evidence>
<feature type="domain" description="HTH lysR-type" evidence="5">
    <location>
        <begin position="7"/>
        <end position="64"/>
    </location>
</feature>
<dbReference type="GO" id="GO:0003677">
    <property type="term" value="F:DNA binding"/>
    <property type="evidence" value="ECO:0007669"/>
    <property type="project" value="UniProtKB-KW"/>
</dbReference>
<dbReference type="InterPro" id="IPR036388">
    <property type="entry name" value="WH-like_DNA-bd_sf"/>
</dbReference>